<accession>A0A370CBE8</accession>
<dbReference type="Proteomes" id="UP000253845">
    <property type="component" value="Unassembled WGS sequence"/>
</dbReference>
<protein>
    <submittedName>
        <fullName evidence="2">TPR-like protein</fullName>
    </submittedName>
</protein>
<proteinExistence type="predicted"/>
<dbReference type="AlphaFoldDB" id="A0A370CBE8"/>
<evidence type="ECO:0000313" key="3">
    <source>
        <dbReference type="Proteomes" id="UP000253845"/>
    </source>
</evidence>
<dbReference type="InterPro" id="IPR046341">
    <property type="entry name" value="SET_dom_sf"/>
</dbReference>
<organism evidence="2 3">
    <name type="scientific">Aspergillus niger ATCC 13496</name>
    <dbReference type="NCBI Taxonomy" id="1353008"/>
    <lineage>
        <taxon>Eukaryota</taxon>
        <taxon>Fungi</taxon>
        <taxon>Dikarya</taxon>
        <taxon>Ascomycota</taxon>
        <taxon>Pezizomycotina</taxon>
        <taxon>Eurotiomycetes</taxon>
        <taxon>Eurotiomycetidae</taxon>
        <taxon>Eurotiales</taxon>
        <taxon>Aspergillaceae</taxon>
        <taxon>Aspergillus</taxon>
        <taxon>Aspergillus subgen. Circumdati</taxon>
    </lineage>
</organism>
<dbReference type="PANTHER" id="PTHR47643">
    <property type="entry name" value="TPR DOMAIN PROTEIN (AFU_ORTHOLOGUE AFUA_5G12710)"/>
    <property type="match status" value="1"/>
</dbReference>
<dbReference type="SUPFAM" id="SSF82199">
    <property type="entry name" value="SET domain"/>
    <property type="match status" value="1"/>
</dbReference>
<dbReference type="SMART" id="SM00028">
    <property type="entry name" value="TPR"/>
    <property type="match status" value="3"/>
</dbReference>
<dbReference type="VEuPathDB" id="FungiDB:M747DRAFT_228121"/>
<evidence type="ECO:0000259" key="1">
    <source>
        <dbReference type="PROSITE" id="PS50280"/>
    </source>
</evidence>
<dbReference type="InterPro" id="IPR011990">
    <property type="entry name" value="TPR-like_helical_dom_sf"/>
</dbReference>
<dbReference type="PROSITE" id="PS50280">
    <property type="entry name" value="SET"/>
    <property type="match status" value="1"/>
</dbReference>
<dbReference type="Gene3D" id="2.170.270.10">
    <property type="entry name" value="SET domain"/>
    <property type="match status" value="1"/>
</dbReference>
<dbReference type="Pfam" id="PF00856">
    <property type="entry name" value="SET"/>
    <property type="match status" value="1"/>
</dbReference>
<dbReference type="SUPFAM" id="SSF48452">
    <property type="entry name" value="TPR-like"/>
    <property type="match status" value="1"/>
</dbReference>
<dbReference type="SMART" id="SM00317">
    <property type="entry name" value="SET"/>
    <property type="match status" value="1"/>
</dbReference>
<name>A0A370CBE8_ASPNG</name>
<dbReference type="InterPro" id="IPR019734">
    <property type="entry name" value="TPR_rpt"/>
</dbReference>
<sequence length="812" mass="92497">MECHDTSQIPKYMEFLEEQRQILKDVQSRKGQPAKPTKSRDEIIKRFIHYYFAETSSPVDKNAIRTSFVPPAYPPSIEALSDLKKALIKDLTIETHHRGSYTLLRAVTPAFRKTGIMAVVEDEEGDVLTLQLYNQDRDLVTDGRLVDGTIMLIKEPYLKVMGDGDYGLRVDHLSDIRFILENDPLVPAIWRDESEDRGSANSWRKTGNNLYELKEYHLALNCYSKALDCSTTPKDELALRLNRAQTFLKTNQFDAALRDVEHILSKDKFVEKALFRKAQALYYLQRYQQSCDVYVDLCKAYPNNATAKSEFARATARLFEQRTGEYPFKQMQQEATKLKPPHFDLATYIGPVAVRPSTHGRGLFTTQAVRAGDLLICEKAFAHAFHDDGDNTNVSILVYADTNSMKVGTQAELNSLIARKLQKNPSLIPAFNDLYHGSYTPVGVSERIMSLNGFGCSTTSRTAHIARVNADNREPHTEEEHFYSSGVWRLASYVNHSCYPNTHRAFIGDMMVVRATQDLPANTELKFWYRTPVDDGTAEDIYQKYWGFQCDCVICKDVRETGEGNMAKRRELMAASDSSMNIVAKAYGSSFSLQEQSVAITMTEAAIVMIEKTYRRSPLEVPRLGICKTGLFLAEVHATHGRWRKAIGYAIRTLESLGYVIEGWQVPYKEGRKLHVKRWGLAMDVLVRCWMILCRAYGEVAPELADQAEYYARTTYRICIGEDETFEDTYNRSSHRVDGMIVHGSFVQPNAHFSDIHGHRQVNPRISDPGVLHMNADRNPVRSYRDHLQGSETRYYATPDDSLLTYTTATRY</sequence>
<evidence type="ECO:0000313" key="2">
    <source>
        <dbReference type="EMBL" id="RDH24977.1"/>
    </source>
</evidence>
<dbReference type="EMBL" id="KZ851900">
    <property type="protein sequence ID" value="RDH24977.1"/>
    <property type="molecule type" value="Genomic_DNA"/>
</dbReference>
<reference evidence="2 3" key="1">
    <citation type="submission" date="2018-07" db="EMBL/GenBank/DDBJ databases">
        <title>Section-level genome sequencing of Aspergillus section Nigri to investigate inter- and intra-species variation.</title>
        <authorList>
            <consortium name="DOE Joint Genome Institute"/>
            <person name="Vesth T.C."/>
            <person name="Nybo J.L."/>
            <person name="Theobald S."/>
            <person name="Frisvad J.C."/>
            <person name="Larsen T.O."/>
            <person name="Nielsen K.F."/>
            <person name="Hoof J.B."/>
            <person name="Brandl J."/>
            <person name="Salamov A."/>
            <person name="Riley R."/>
            <person name="Gladden J.M."/>
            <person name="Phatale P."/>
            <person name="Nielsen M.T."/>
            <person name="Lyhne E.K."/>
            <person name="Kogle M.E."/>
            <person name="Strasser K."/>
            <person name="McDonnell E."/>
            <person name="Barry K."/>
            <person name="Clum A."/>
            <person name="Chen C."/>
            <person name="Nolan M."/>
            <person name="Sandor L."/>
            <person name="Kuo A."/>
            <person name="Lipzen A."/>
            <person name="Hainaut M."/>
            <person name="Drula E."/>
            <person name="Tsang A."/>
            <person name="Magnuson J.K."/>
            <person name="Henrissat B."/>
            <person name="Wiebenga A."/>
            <person name="Simmons B.A."/>
            <person name="Makela M.R."/>
            <person name="De vries R.P."/>
            <person name="Grigoriev I.V."/>
            <person name="Mortensen U.H."/>
            <person name="Baker S.E."/>
            <person name="Andersen M.R."/>
        </authorList>
    </citation>
    <scope>NUCLEOTIDE SEQUENCE [LARGE SCALE GENOMIC DNA]</scope>
    <source>
        <strain evidence="2 3">ATCC 13496</strain>
    </source>
</reference>
<gene>
    <name evidence="2" type="ORF">M747DRAFT_228121</name>
</gene>
<dbReference type="InterPro" id="IPR001214">
    <property type="entry name" value="SET_dom"/>
</dbReference>
<dbReference type="Gene3D" id="1.25.40.10">
    <property type="entry name" value="Tetratricopeptide repeat domain"/>
    <property type="match status" value="1"/>
</dbReference>
<dbReference type="PANTHER" id="PTHR47643:SF2">
    <property type="entry name" value="TPR DOMAIN PROTEIN (AFU_ORTHOLOGUE AFUA_5G12710)"/>
    <property type="match status" value="1"/>
</dbReference>
<feature type="domain" description="SET" evidence="1">
    <location>
        <begin position="350"/>
        <end position="530"/>
    </location>
</feature>
<dbReference type="InterPro" id="IPR053209">
    <property type="entry name" value="Gramillin-biosynth_MTr"/>
</dbReference>